<evidence type="ECO:0008006" key="4">
    <source>
        <dbReference type="Google" id="ProtNLM"/>
    </source>
</evidence>
<reference evidence="2" key="1">
    <citation type="submission" date="2025-08" db="UniProtKB">
        <authorList>
            <consortium name="Ensembl"/>
        </authorList>
    </citation>
    <scope>IDENTIFICATION</scope>
</reference>
<evidence type="ECO:0000313" key="2">
    <source>
        <dbReference type="Ensembl" id="ENSPTEP00000005894.1"/>
    </source>
</evidence>
<dbReference type="GO" id="GO:0030870">
    <property type="term" value="C:Mre11 complex"/>
    <property type="evidence" value="ECO:0007669"/>
    <property type="project" value="TreeGrafter"/>
</dbReference>
<reference evidence="2" key="2">
    <citation type="submission" date="2025-09" db="UniProtKB">
        <authorList>
            <consortium name="Ensembl"/>
        </authorList>
    </citation>
    <scope>IDENTIFICATION</scope>
</reference>
<feature type="compositionally biased region" description="Basic and acidic residues" evidence="1">
    <location>
        <begin position="138"/>
        <end position="163"/>
    </location>
</feature>
<dbReference type="GO" id="GO:0007095">
    <property type="term" value="P:mitotic G2 DNA damage checkpoint signaling"/>
    <property type="evidence" value="ECO:0007669"/>
    <property type="project" value="TreeGrafter"/>
</dbReference>
<dbReference type="Gene3D" id="3.60.21.10">
    <property type="match status" value="1"/>
</dbReference>
<dbReference type="Ensembl" id="ENSPTET00000009063.1">
    <property type="protein sequence ID" value="ENSPTEP00000005894.1"/>
    <property type="gene ID" value="ENSPTEG00000006811.1"/>
</dbReference>
<name>A0A8C9LJI5_9PRIM</name>
<dbReference type="PANTHER" id="PTHR10139">
    <property type="entry name" value="DOUBLE-STRAND BREAK REPAIR PROTEIN MRE11"/>
    <property type="match status" value="1"/>
</dbReference>
<feature type="region of interest" description="Disordered" evidence="1">
    <location>
        <begin position="22"/>
        <end position="51"/>
    </location>
</feature>
<accession>A0A8C9LJI5</accession>
<sequence>MAKDISLFEHDNSPLKMEEKDFLYGNNNNNNNYNYENQTNDKEEGQTKNENQTKVVSLKELYKKISLSNYKYLNEIKTPNKQIENRNYDNVQNVLLKKSVTTDSNKRCNKENDDTHDKKCEYSNEIENGGIYTNLFISRDKQSKKNKRNDEKRGDEKRGDKKRYDKKRGNTKRGDNGNDDNDHNDGNFETSFKNHLKIKNEKKMNNENTSNVNDIRTYFDFNNKKQSLEDTDIVKQLLSLYDSNSEDRLSSKIELSGNNPTVDRVNTNYDCTNNDTNRKNISRYAYSSNITCNQIGEVTTKNHHNHHININGYSNLLNNLHHNISNKKNYSIVNGDDNCPMKELSTDKRNELLLENEKDTFKIMLCTDNHLGYKENNCIQKKDTFNSFEEILFIAKKLNVDLILNSGDMFHKNKVTEYTLYNTISILRKYCYVDNSATIGEKNVTSDEINNNNNNYRNHDKIITDSNVDVTWI</sequence>
<dbReference type="SUPFAM" id="SSF56300">
    <property type="entry name" value="Metallo-dependent phosphatases"/>
    <property type="match status" value="1"/>
</dbReference>
<dbReference type="GO" id="GO:0097552">
    <property type="term" value="P:mitochondrial double-strand break repair via homologous recombination"/>
    <property type="evidence" value="ECO:0007669"/>
    <property type="project" value="TreeGrafter"/>
</dbReference>
<dbReference type="GO" id="GO:0006303">
    <property type="term" value="P:double-strand break repair via nonhomologous end joining"/>
    <property type="evidence" value="ECO:0007669"/>
    <property type="project" value="TreeGrafter"/>
</dbReference>
<evidence type="ECO:0000313" key="3">
    <source>
        <dbReference type="Proteomes" id="UP000694416"/>
    </source>
</evidence>
<dbReference type="PANTHER" id="PTHR10139:SF1">
    <property type="entry name" value="DOUBLE-STRAND BREAK REPAIR PROTEIN MRE11"/>
    <property type="match status" value="1"/>
</dbReference>
<protein>
    <recommendedName>
        <fullName evidence="4">Double-strand break repair protein MRE11</fullName>
    </recommendedName>
</protein>
<dbReference type="GO" id="GO:0000724">
    <property type="term" value="P:double-strand break repair via homologous recombination"/>
    <property type="evidence" value="ECO:0007669"/>
    <property type="project" value="TreeGrafter"/>
</dbReference>
<evidence type="ECO:0000256" key="1">
    <source>
        <dbReference type="SAM" id="MobiDB-lite"/>
    </source>
</evidence>
<dbReference type="GO" id="GO:0000014">
    <property type="term" value="F:single-stranded DNA endodeoxyribonuclease activity"/>
    <property type="evidence" value="ECO:0007669"/>
    <property type="project" value="TreeGrafter"/>
</dbReference>
<feature type="compositionally biased region" description="Low complexity" evidence="1">
    <location>
        <begin position="26"/>
        <end position="37"/>
    </location>
</feature>
<dbReference type="AlphaFoldDB" id="A0A8C9LJI5"/>
<dbReference type="GO" id="GO:0000723">
    <property type="term" value="P:telomere maintenance"/>
    <property type="evidence" value="ECO:0007669"/>
    <property type="project" value="TreeGrafter"/>
</dbReference>
<dbReference type="GO" id="GO:0035861">
    <property type="term" value="C:site of double-strand break"/>
    <property type="evidence" value="ECO:0007669"/>
    <property type="project" value="TreeGrafter"/>
</dbReference>
<feature type="region of interest" description="Disordered" evidence="1">
    <location>
        <begin position="133"/>
        <end position="190"/>
    </location>
</feature>
<dbReference type="InterPro" id="IPR029052">
    <property type="entry name" value="Metallo-depent_PP-like"/>
</dbReference>
<organism evidence="2 3">
    <name type="scientific">Piliocolobus tephrosceles</name>
    <name type="common">Ugandan red Colobus</name>
    <dbReference type="NCBI Taxonomy" id="591936"/>
    <lineage>
        <taxon>Eukaryota</taxon>
        <taxon>Metazoa</taxon>
        <taxon>Chordata</taxon>
        <taxon>Craniata</taxon>
        <taxon>Vertebrata</taxon>
        <taxon>Euteleostomi</taxon>
        <taxon>Mammalia</taxon>
        <taxon>Eutheria</taxon>
        <taxon>Euarchontoglires</taxon>
        <taxon>Primates</taxon>
        <taxon>Haplorrhini</taxon>
        <taxon>Catarrhini</taxon>
        <taxon>Cercopithecidae</taxon>
        <taxon>Colobinae</taxon>
        <taxon>Piliocolobus</taxon>
    </lineage>
</organism>
<dbReference type="GO" id="GO:0042138">
    <property type="term" value="P:meiotic DNA double-strand break formation"/>
    <property type="evidence" value="ECO:0007669"/>
    <property type="project" value="TreeGrafter"/>
</dbReference>
<feature type="compositionally biased region" description="Basic and acidic residues" evidence="1">
    <location>
        <begin position="172"/>
        <end position="186"/>
    </location>
</feature>
<proteinExistence type="predicted"/>
<dbReference type="Proteomes" id="UP000694416">
    <property type="component" value="Unplaced"/>
</dbReference>
<keyword evidence="3" id="KW-1185">Reference proteome</keyword>